<feature type="signal peptide" evidence="2">
    <location>
        <begin position="1"/>
        <end position="29"/>
    </location>
</feature>
<dbReference type="SUPFAM" id="SSF51126">
    <property type="entry name" value="Pectin lyase-like"/>
    <property type="match status" value="1"/>
</dbReference>
<gene>
    <name evidence="3" type="ORF">GCM10009849_11800</name>
</gene>
<evidence type="ECO:0000256" key="2">
    <source>
        <dbReference type="SAM" id="SignalP"/>
    </source>
</evidence>
<dbReference type="PROSITE" id="PS51257">
    <property type="entry name" value="PROKAR_LIPOPROTEIN"/>
    <property type="match status" value="1"/>
</dbReference>
<feature type="chain" id="PRO_5046058348" description="Pectinesterase" evidence="2">
    <location>
        <begin position="30"/>
        <end position="542"/>
    </location>
</feature>
<comment type="caution">
    <text evidence="3">The sequence shown here is derived from an EMBL/GenBank/DDBJ whole genome shotgun (WGS) entry which is preliminary data.</text>
</comment>
<evidence type="ECO:0008006" key="5">
    <source>
        <dbReference type="Google" id="ProtNLM"/>
    </source>
</evidence>
<feature type="compositionally biased region" description="Basic and acidic residues" evidence="1">
    <location>
        <begin position="357"/>
        <end position="366"/>
    </location>
</feature>
<evidence type="ECO:0000313" key="4">
    <source>
        <dbReference type="Proteomes" id="UP001500432"/>
    </source>
</evidence>
<protein>
    <recommendedName>
        <fullName evidence="5">Pectinesterase</fullName>
    </recommendedName>
</protein>
<organism evidence="3 4">
    <name type="scientific">Sinomonas flava</name>
    <dbReference type="NCBI Taxonomy" id="496857"/>
    <lineage>
        <taxon>Bacteria</taxon>
        <taxon>Bacillati</taxon>
        <taxon>Actinomycetota</taxon>
        <taxon>Actinomycetes</taxon>
        <taxon>Micrococcales</taxon>
        <taxon>Micrococcaceae</taxon>
        <taxon>Sinomonas</taxon>
    </lineage>
</organism>
<dbReference type="Proteomes" id="UP001500432">
    <property type="component" value="Unassembled WGS sequence"/>
</dbReference>
<name>A0ABN3BPN3_9MICC</name>
<sequence>MKSSSVARFSVAVATMALLAGCTSLVSSAPDTDANSNSISTALAGTRPTSYAQTYTVDPANAGGGAGAYATLAAAVSAAQNDIKAEGSGIPSDLARSTPAQRRLITVAPGTYNEQVKMPSHVDIRGLGKSPSDTVFTWSGTTTGATLETSGASTHVSNLKIIDTSSVDTRHPMRDAGTGGDADKLLNRAPRTVVIEDVELVSSPTSGAKGGAIDMSPGQGTVMLFNRVTFDAYAQPQAISAVLGKGTNTDPGTTVTFADCTIIANKSIPAGASDRPTSEAHPVGLTDFGGGSQDRFFWYGGTFDVAGFAPLAGEITANYEALAGGKPAVQWFVDPKVSVKDQTKGAGVHSVEEAEPEIPKKGVSREEERAYLPDFDSNPSSGVALTPSARPTQKGTLAAGRIYYVKVRVTEAMRPIAVRIGVGSGPGKVAAGFYLDQAGEPASDGNLRGIARPVEAREGEQSIQLQARRRIWPGHRYVWIAFATSNSATTVDVVADAVAAGFTVKYQDGWDGVSALGAPGSLSDLPAGQPAPIPALVPFGSQ</sequence>
<proteinExistence type="predicted"/>
<dbReference type="EMBL" id="BAAAQW010000003">
    <property type="protein sequence ID" value="GAA2198585.1"/>
    <property type="molecule type" value="Genomic_DNA"/>
</dbReference>
<keyword evidence="2" id="KW-0732">Signal</keyword>
<dbReference type="InterPro" id="IPR012334">
    <property type="entry name" value="Pectin_lyas_fold"/>
</dbReference>
<keyword evidence="4" id="KW-1185">Reference proteome</keyword>
<feature type="region of interest" description="Disordered" evidence="1">
    <location>
        <begin position="343"/>
        <end position="366"/>
    </location>
</feature>
<dbReference type="InterPro" id="IPR011050">
    <property type="entry name" value="Pectin_lyase_fold/virulence"/>
</dbReference>
<reference evidence="3 4" key="1">
    <citation type="journal article" date="2019" name="Int. J. Syst. Evol. Microbiol.">
        <title>The Global Catalogue of Microorganisms (GCM) 10K type strain sequencing project: providing services to taxonomists for standard genome sequencing and annotation.</title>
        <authorList>
            <consortium name="The Broad Institute Genomics Platform"/>
            <consortium name="The Broad Institute Genome Sequencing Center for Infectious Disease"/>
            <person name="Wu L."/>
            <person name="Ma J."/>
        </authorList>
    </citation>
    <scope>NUCLEOTIDE SEQUENCE [LARGE SCALE GENOMIC DNA]</scope>
    <source>
        <strain evidence="3 4">JCM 16034</strain>
    </source>
</reference>
<evidence type="ECO:0000313" key="3">
    <source>
        <dbReference type="EMBL" id="GAA2198585.1"/>
    </source>
</evidence>
<accession>A0ABN3BPN3</accession>
<dbReference type="Gene3D" id="2.160.20.10">
    <property type="entry name" value="Single-stranded right-handed beta-helix, Pectin lyase-like"/>
    <property type="match status" value="1"/>
</dbReference>
<evidence type="ECO:0000256" key="1">
    <source>
        <dbReference type="SAM" id="MobiDB-lite"/>
    </source>
</evidence>